<keyword evidence="2" id="KW-1185">Reference proteome</keyword>
<proteinExistence type="predicted"/>
<evidence type="ECO:0000313" key="1">
    <source>
        <dbReference type="EMBL" id="KAB8189044.1"/>
    </source>
</evidence>
<gene>
    <name evidence="1" type="ORF">FH608_042045</name>
</gene>
<reference evidence="1 2" key="1">
    <citation type="submission" date="2019-10" db="EMBL/GenBank/DDBJ databases">
        <title>Nonomuraea sp. nov., isolated from Phyllanthus amarus.</title>
        <authorList>
            <person name="Klykleung N."/>
            <person name="Tanasupawat S."/>
        </authorList>
    </citation>
    <scope>NUCLEOTIDE SEQUENCE [LARGE SCALE GENOMIC DNA]</scope>
    <source>
        <strain evidence="1 2">PA1-10</strain>
    </source>
</reference>
<dbReference type="PANTHER" id="PTHR36932">
    <property type="entry name" value="CAPSULAR POLYSACCHARIDE BIOSYNTHESIS PROTEIN"/>
    <property type="match status" value="1"/>
</dbReference>
<dbReference type="GO" id="GO:0016874">
    <property type="term" value="F:ligase activity"/>
    <property type="evidence" value="ECO:0007669"/>
    <property type="project" value="UniProtKB-KW"/>
</dbReference>
<dbReference type="InterPro" id="IPR042099">
    <property type="entry name" value="ANL_N_sf"/>
</dbReference>
<name>A0A5C4VJY9_9ACTN</name>
<dbReference type="EMBL" id="VDLX02000022">
    <property type="protein sequence ID" value="KAB8189044.1"/>
    <property type="molecule type" value="Genomic_DNA"/>
</dbReference>
<keyword evidence="1" id="KW-0436">Ligase</keyword>
<dbReference type="Gene3D" id="3.40.50.12780">
    <property type="entry name" value="N-terminal domain of ligase-like"/>
    <property type="match status" value="1"/>
</dbReference>
<evidence type="ECO:0000313" key="2">
    <source>
        <dbReference type="Proteomes" id="UP000312512"/>
    </source>
</evidence>
<dbReference type="Proteomes" id="UP000312512">
    <property type="component" value="Unassembled WGS sequence"/>
</dbReference>
<sequence length="465" mass="49412">MKISTLRLLADARSAKAGGEQAMAARQRTRLTELVAWARARSPYYQHLYRDLPAGAADLALLPPTSKPELMAAFDDWVTDPAVTLAQARAFADDPARIGQPFAGRYTLSTTSGTTGTHGIFLQDARASAVTSAMMARMLVGWLSVRDAARIARGGARMALVIPEGGHFASTVAAARLCGRSRVAAFSVHQPLADLVAELNTFRPAVLAPYASIGALLAGEAEAGRLRIDPALVMLTAEGLPVGEYARIAAALGAKVRTSYACNECPFLSSGCAESWMHLNADWAILEPVDEQYRPVAAGEPSHTVLLTNLANHIQPTLRYDLGDSVLLRPDPCPCGHPGPAVRVQGRAADLLTFPGPAGEQTPVTLAPLPLATLLEAVPGLELFQIVQTAPAALRIRLHPAPGADPNALWRQIETRMRDLLARHHLGHVRLERAGEPIQHSAGGKVRAVIPFSVTGRDPAGSAHP</sequence>
<comment type="caution">
    <text evidence="1">The sequence shown here is derived from an EMBL/GenBank/DDBJ whole genome shotgun (WGS) entry which is preliminary data.</text>
</comment>
<organism evidence="1 2">
    <name type="scientific">Nonomuraea phyllanthi</name>
    <dbReference type="NCBI Taxonomy" id="2219224"/>
    <lineage>
        <taxon>Bacteria</taxon>
        <taxon>Bacillati</taxon>
        <taxon>Actinomycetota</taxon>
        <taxon>Actinomycetes</taxon>
        <taxon>Streptosporangiales</taxon>
        <taxon>Streptosporangiaceae</taxon>
        <taxon>Nonomuraea</taxon>
    </lineage>
</organism>
<dbReference type="SUPFAM" id="SSF56801">
    <property type="entry name" value="Acetyl-CoA synthetase-like"/>
    <property type="match status" value="1"/>
</dbReference>
<dbReference type="OrthoDB" id="580775at2"/>
<accession>A0A5C4VJY9</accession>
<dbReference type="RefSeq" id="WP_139636366.1">
    <property type="nucleotide sequence ID" value="NZ_VDLX02000022.1"/>
</dbReference>
<dbReference type="AlphaFoldDB" id="A0A5C4VJY9"/>
<dbReference type="PANTHER" id="PTHR36932:SF1">
    <property type="entry name" value="CAPSULAR POLYSACCHARIDE BIOSYNTHESIS PROTEIN"/>
    <property type="match status" value="1"/>
</dbReference>
<dbReference type="InterPro" id="IPR053158">
    <property type="entry name" value="CapK_Type1_Caps_Biosynth"/>
</dbReference>
<protein>
    <submittedName>
        <fullName evidence="1">Phenylacetate--CoA ligase family protein</fullName>
    </submittedName>
</protein>